<accession>A0A2C5YZR5</accession>
<evidence type="ECO:0000313" key="13">
    <source>
        <dbReference type="Proteomes" id="UP000224854"/>
    </source>
</evidence>
<evidence type="ECO:0008006" key="14">
    <source>
        <dbReference type="Google" id="ProtNLM"/>
    </source>
</evidence>
<feature type="active site" description="Charge relay system" evidence="6 7">
    <location>
        <position position="384"/>
    </location>
</feature>
<evidence type="ECO:0000256" key="9">
    <source>
        <dbReference type="SAM" id="SignalP"/>
    </source>
</evidence>
<feature type="active site" description="Charge relay system" evidence="6 7">
    <location>
        <position position="195"/>
    </location>
</feature>
<feature type="domain" description="Peptidase S8/S53" evidence="10">
    <location>
        <begin position="147"/>
        <end position="426"/>
    </location>
</feature>
<reference evidence="12 13" key="1">
    <citation type="submission" date="2017-06" db="EMBL/GenBank/DDBJ databases">
        <title>Ant-infecting Ophiocordyceps genomes reveal a high diversity of potential behavioral manipulation genes and a possible major role for enterotoxins.</title>
        <authorList>
            <person name="De Bekker C."/>
            <person name="Evans H.C."/>
            <person name="Brachmann A."/>
            <person name="Hughes D.P."/>
        </authorList>
    </citation>
    <scope>NUCLEOTIDE SEQUENCE [LARGE SCALE GENOMIC DNA]</scope>
    <source>
        <strain evidence="12 13">1348a</strain>
    </source>
</reference>
<dbReference type="PANTHER" id="PTHR43806">
    <property type="entry name" value="PEPTIDASE S8"/>
    <property type="match status" value="1"/>
</dbReference>
<dbReference type="SUPFAM" id="SSF52743">
    <property type="entry name" value="Subtilisin-like"/>
    <property type="match status" value="1"/>
</dbReference>
<dbReference type="GO" id="GO:0004252">
    <property type="term" value="F:serine-type endopeptidase activity"/>
    <property type="evidence" value="ECO:0007669"/>
    <property type="project" value="UniProtKB-UniRule"/>
</dbReference>
<dbReference type="PROSITE" id="PS00138">
    <property type="entry name" value="SUBTILASE_SER"/>
    <property type="match status" value="1"/>
</dbReference>
<dbReference type="InterPro" id="IPR050131">
    <property type="entry name" value="Peptidase_S8_subtilisin-like"/>
</dbReference>
<dbReference type="PROSITE" id="PS51892">
    <property type="entry name" value="SUBTILASE"/>
    <property type="match status" value="1"/>
</dbReference>
<evidence type="ECO:0000256" key="2">
    <source>
        <dbReference type="ARBA" id="ARBA00022670"/>
    </source>
</evidence>
<comment type="similarity">
    <text evidence="1 7 8">Belongs to the peptidase S8 family.</text>
</comment>
<dbReference type="PROSITE" id="PS00137">
    <property type="entry name" value="SUBTILASE_HIS"/>
    <property type="match status" value="1"/>
</dbReference>
<dbReference type="EMBL" id="NJEU01000586">
    <property type="protein sequence ID" value="PHH72411.1"/>
    <property type="molecule type" value="Genomic_DNA"/>
</dbReference>
<evidence type="ECO:0000256" key="5">
    <source>
        <dbReference type="ARBA" id="ARBA00022825"/>
    </source>
</evidence>
<keyword evidence="3 9" id="KW-0732">Signal</keyword>
<evidence type="ECO:0000256" key="7">
    <source>
        <dbReference type="PROSITE-ProRule" id="PRU01240"/>
    </source>
</evidence>
<dbReference type="GO" id="GO:0006508">
    <property type="term" value="P:proteolysis"/>
    <property type="evidence" value="ECO:0007669"/>
    <property type="project" value="UniProtKB-KW"/>
</dbReference>
<dbReference type="Pfam" id="PF06280">
    <property type="entry name" value="fn3_5"/>
    <property type="match status" value="1"/>
</dbReference>
<name>A0A2C5YZR5_9HYPO</name>
<keyword evidence="4 7" id="KW-0378">Hydrolase</keyword>
<evidence type="ECO:0000256" key="3">
    <source>
        <dbReference type="ARBA" id="ARBA00022729"/>
    </source>
</evidence>
<dbReference type="PRINTS" id="PR00723">
    <property type="entry name" value="SUBTILISIN"/>
</dbReference>
<proteinExistence type="inferred from homology"/>
<feature type="domain" description="C5a peptidase/Subtilisin-like protease SBT2-like Fn3-like" evidence="11">
    <location>
        <begin position="461"/>
        <end position="576"/>
    </location>
</feature>
<dbReference type="Gene3D" id="3.40.50.200">
    <property type="entry name" value="Peptidase S8/S53 domain"/>
    <property type="match status" value="1"/>
</dbReference>
<sequence>MRLLIFGIWLWQTLFMGSLANDTAVADEEPWTKIVQNTYLVQLQEWQDVDYSANVVAAHHGTVLFRYYIPFRGLSIRFGREWREREVRALVPGAKAVWPVKTHKTPVARHEDERELKTRMLGEEEETGYAPLVMTQVDKFRRQGLTGRGIKVAIVDSGIDYSNEALGGCFGADCMVSFGYNFADSNDDVKDCLGHGTQVAGIIAAQPNHFPRFSGVAPGVKLGAYRIAGCDGTQREDYLIAAFNQAYKDRVDVVNFSAGFSQGWSQGPIAEAASALAHKGVIVVIAAANNGNTGIFYASSPGGADGVLTVSSVLNGGVHQLRYAQGRPGVDMIAMRHNGGSVDATSSWGPNWDMGHSVDVAGVGGKVVTTGLGNGIINLVSGTSFAAPLVAGIVALMLEARPGLTGDMIRRRMIATAQPTDYYTGTEFLDRAAPPAQQGAGIVQGWDAFEATTLLEPARLSFNDSEHMPVSLTLTLTNLGDDEVEYSFSNKAAVTVYAMEPRTGRFSNQHPTFSYTSPSTATLGFSSSEVVVMPGQSMSINISATPPPNADVTRLPLWSGYVRVRGSDGSSFVVPYQGLTGSLRQQPVFGPQGMRIGKVVKDEATLPAQGLDFTYSVDDNNELRLKVPMTLVTRVGSPLMRASIVPLGAANWLARRLVEKNIQMMPARLSPLQWVPRGRVYLDYWDGLLESGDFLPRGEYKVIMHALRIFGNEAEARDWDVAESKAFRVFGVGGAQACRVYSEAGPAHADALFKHLDECLEKHGRDMSGKWVMGGQDDTRCDVERPTEHECGTYRFCKAHDDQRIVTRLETRYTSSYECVMGHELLPNLVSSLSNAECEEKRDEEACGSYRWCILLFRGGVVAGKGAGQFGNMEECEWAHGIFETITG</sequence>
<evidence type="ECO:0000259" key="11">
    <source>
        <dbReference type="Pfam" id="PF06280"/>
    </source>
</evidence>
<dbReference type="InterPro" id="IPR000209">
    <property type="entry name" value="Peptidase_S8/S53_dom"/>
</dbReference>
<feature type="active site" description="Charge relay system" evidence="6 7">
    <location>
        <position position="156"/>
    </location>
</feature>
<feature type="chain" id="PRO_5013107023" description="Peptidase S8/S53 domain-containing protein" evidence="9">
    <location>
        <begin position="21"/>
        <end position="888"/>
    </location>
</feature>
<dbReference type="PANTHER" id="PTHR43806:SF66">
    <property type="entry name" value="SERIN ENDOPEPTIDASE"/>
    <property type="match status" value="1"/>
</dbReference>
<dbReference type="PROSITE" id="PS00136">
    <property type="entry name" value="SUBTILASE_ASP"/>
    <property type="match status" value="1"/>
</dbReference>
<keyword evidence="13" id="KW-1185">Reference proteome</keyword>
<dbReference type="InterPro" id="IPR034187">
    <property type="entry name" value="Peptidases_S8_5"/>
</dbReference>
<comment type="caution">
    <text evidence="12">The sequence shown here is derived from an EMBL/GenBank/DDBJ whole genome shotgun (WGS) entry which is preliminary data.</text>
</comment>
<keyword evidence="5 7" id="KW-0720">Serine protease</keyword>
<dbReference type="InterPro" id="IPR022398">
    <property type="entry name" value="Peptidase_S8_His-AS"/>
</dbReference>
<organism evidence="12 13">
    <name type="scientific">Ophiocordyceps australis</name>
    <dbReference type="NCBI Taxonomy" id="1399860"/>
    <lineage>
        <taxon>Eukaryota</taxon>
        <taxon>Fungi</taxon>
        <taxon>Dikarya</taxon>
        <taxon>Ascomycota</taxon>
        <taxon>Pezizomycotina</taxon>
        <taxon>Sordariomycetes</taxon>
        <taxon>Hypocreomycetidae</taxon>
        <taxon>Hypocreales</taxon>
        <taxon>Ophiocordycipitaceae</taxon>
        <taxon>Ophiocordyceps</taxon>
    </lineage>
</organism>
<dbReference type="OrthoDB" id="10256524at2759"/>
<dbReference type="InterPro" id="IPR015500">
    <property type="entry name" value="Peptidase_S8_subtilisin-rel"/>
</dbReference>
<evidence type="ECO:0000313" key="12">
    <source>
        <dbReference type="EMBL" id="PHH72411.1"/>
    </source>
</evidence>
<evidence type="ECO:0000256" key="6">
    <source>
        <dbReference type="PIRSR" id="PIRSR615500-1"/>
    </source>
</evidence>
<protein>
    <recommendedName>
        <fullName evidence="14">Peptidase S8/S53 domain-containing protein</fullName>
    </recommendedName>
</protein>
<dbReference type="CDD" id="cd07489">
    <property type="entry name" value="Peptidases_S8_5"/>
    <property type="match status" value="1"/>
</dbReference>
<evidence type="ECO:0000256" key="8">
    <source>
        <dbReference type="RuleBase" id="RU003355"/>
    </source>
</evidence>
<evidence type="ECO:0000256" key="4">
    <source>
        <dbReference type="ARBA" id="ARBA00022801"/>
    </source>
</evidence>
<dbReference type="InterPro" id="IPR023827">
    <property type="entry name" value="Peptidase_S8_Asp-AS"/>
</dbReference>
<dbReference type="InterPro" id="IPR010435">
    <property type="entry name" value="C5a/SBT2-like_Fn3"/>
</dbReference>
<evidence type="ECO:0000256" key="1">
    <source>
        <dbReference type="ARBA" id="ARBA00011073"/>
    </source>
</evidence>
<feature type="signal peptide" evidence="9">
    <location>
        <begin position="1"/>
        <end position="20"/>
    </location>
</feature>
<gene>
    <name evidence="12" type="ORF">CDD82_5992</name>
</gene>
<dbReference type="AlphaFoldDB" id="A0A2C5YZR5"/>
<dbReference type="InterPro" id="IPR036852">
    <property type="entry name" value="Peptidase_S8/S53_dom_sf"/>
</dbReference>
<dbReference type="Proteomes" id="UP000224854">
    <property type="component" value="Unassembled WGS sequence"/>
</dbReference>
<dbReference type="Pfam" id="PF00082">
    <property type="entry name" value="Peptidase_S8"/>
    <property type="match status" value="1"/>
</dbReference>
<evidence type="ECO:0000259" key="10">
    <source>
        <dbReference type="Pfam" id="PF00082"/>
    </source>
</evidence>
<dbReference type="InterPro" id="IPR023828">
    <property type="entry name" value="Peptidase_S8_Ser-AS"/>
</dbReference>
<dbReference type="GO" id="GO:0016020">
    <property type="term" value="C:membrane"/>
    <property type="evidence" value="ECO:0007669"/>
    <property type="project" value="InterPro"/>
</dbReference>
<keyword evidence="2 7" id="KW-0645">Protease</keyword>